<evidence type="ECO:0000259" key="2">
    <source>
        <dbReference type="SMART" id="SM00382"/>
    </source>
</evidence>
<dbReference type="EMBL" id="PYGA01000021">
    <property type="protein sequence ID" value="PSK90954.1"/>
    <property type="molecule type" value="Genomic_DNA"/>
</dbReference>
<dbReference type="Proteomes" id="UP000240542">
    <property type="component" value="Unassembled WGS sequence"/>
</dbReference>
<organism evidence="3 4">
    <name type="scientific">Murinocardiopsis flavida</name>
    <dbReference type="NCBI Taxonomy" id="645275"/>
    <lineage>
        <taxon>Bacteria</taxon>
        <taxon>Bacillati</taxon>
        <taxon>Actinomycetota</taxon>
        <taxon>Actinomycetes</taxon>
        <taxon>Streptosporangiales</taxon>
        <taxon>Nocardiopsidaceae</taxon>
        <taxon>Murinocardiopsis</taxon>
    </lineage>
</organism>
<dbReference type="PANTHER" id="PTHR47691">
    <property type="entry name" value="REGULATOR-RELATED"/>
    <property type="match status" value="1"/>
</dbReference>
<dbReference type="SUPFAM" id="SSF52540">
    <property type="entry name" value="P-loop containing nucleoside triphosphate hydrolases"/>
    <property type="match status" value="1"/>
</dbReference>
<evidence type="ECO:0000256" key="1">
    <source>
        <dbReference type="SAM" id="MobiDB-lite"/>
    </source>
</evidence>
<dbReference type="InterPro" id="IPR011990">
    <property type="entry name" value="TPR-like_helical_dom_sf"/>
</dbReference>
<comment type="caution">
    <text evidence="3">The sequence shown here is derived from an EMBL/GenBank/DDBJ whole genome shotgun (WGS) entry which is preliminary data.</text>
</comment>
<dbReference type="Gene3D" id="1.25.40.10">
    <property type="entry name" value="Tetratricopeptide repeat domain"/>
    <property type="match status" value="1"/>
</dbReference>
<feature type="region of interest" description="Disordered" evidence="1">
    <location>
        <begin position="419"/>
        <end position="438"/>
    </location>
</feature>
<dbReference type="AlphaFoldDB" id="A0A2P8D159"/>
<sequence>MSAICNSSYGPVSGTLVQIGTLNGSVDLGQPRRREVRLLPSVTSAFQDRTQEFGELDGWADEADVSGRRLWNVTGHSGVGKTTLALTWINENRHRFGHAQIAMECGGGAGGGRGRGIEEVCERYFALTGFVTEGRTLEGPAAKVDLFRSLIEERPAVVLLDDVQSAAQVWPFLTNLPGLLVIVTSRVPITGLAQERPRRLDLSPMMDEAAADLFVEILGAERTAAESGAFAELVRVCQGLPLIVSHAAGVLYDRPDLMIGELVARMADRGRLAALEDGNEDTMTRPSTVFDVSYGELGSAAAEVYRAIGLHPTRDFGAGLIAALFPASTAHSEAGLRELLHRGLVKEDRRGRYLMEDLTYEHAALLAQRTTGPGERARLRERIADFYLYGAIAADKQITQRWRLSPLYAERPPLVPPVFADAPRGTSSREWRRGEPPTPMEWFGDNLDAIMACMERSARIWADGSPAPGYGWQMAEATNGYFTANGRDDERATILSWAEQDAEACGDPDAQARIQAQWAEMMLGRGRLDDAQERFRRSLEAAQAGTEWRGVGGALEGLGITERRRGRAGEALDFFDRSEPFLDPERPRSQALHRMHRADAHVVNGDSAAALESYAAALVYFREHARVKRDHANEGKVLLRQAELMSQAQPRQARALAAEALSLFRTSQRPYQEGKALEALGDLGGHDDAEASPLGHWRAALEIYTRIGNTEAAERIGAKLRAAGAVEDG</sequence>
<accession>A0A2P8D159</accession>
<name>A0A2P8D159_9ACTN</name>
<keyword evidence="4" id="KW-1185">Reference proteome</keyword>
<proteinExistence type="predicted"/>
<protein>
    <submittedName>
        <fullName evidence="3">NB-ARC domain-containing protein</fullName>
    </submittedName>
</protein>
<gene>
    <name evidence="3" type="ORF">CLV63_12181</name>
</gene>
<dbReference type="SMART" id="SM00382">
    <property type="entry name" value="AAA"/>
    <property type="match status" value="1"/>
</dbReference>
<dbReference type="InterPro" id="IPR027417">
    <property type="entry name" value="P-loop_NTPase"/>
</dbReference>
<evidence type="ECO:0000313" key="3">
    <source>
        <dbReference type="EMBL" id="PSK90954.1"/>
    </source>
</evidence>
<dbReference type="InterPro" id="IPR003593">
    <property type="entry name" value="AAA+_ATPase"/>
</dbReference>
<dbReference type="RefSeq" id="WP_170134318.1">
    <property type="nucleotide sequence ID" value="NZ_PYGA01000021.1"/>
</dbReference>
<feature type="domain" description="AAA+ ATPase" evidence="2">
    <location>
        <begin position="67"/>
        <end position="221"/>
    </location>
</feature>
<dbReference type="PRINTS" id="PR00364">
    <property type="entry name" value="DISEASERSIST"/>
</dbReference>
<dbReference type="PANTHER" id="PTHR47691:SF3">
    <property type="entry name" value="HTH-TYPE TRANSCRIPTIONAL REGULATOR RV0890C-RELATED"/>
    <property type="match status" value="1"/>
</dbReference>
<dbReference type="Gene3D" id="3.40.50.300">
    <property type="entry name" value="P-loop containing nucleotide triphosphate hydrolases"/>
    <property type="match status" value="1"/>
</dbReference>
<dbReference type="SUPFAM" id="SSF48452">
    <property type="entry name" value="TPR-like"/>
    <property type="match status" value="2"/>
</dbReference>
<dbReference type="GO" id="GO:0043531">
    <property type="term" value="F:ADP binding"/>
    <property type="evidence" value="ECO:0007669"/>
    <property type="project" value="InterPro"/>
</dbReference>
<reference evidence="3 4" key="1">
    <citation type="submission" date="2018-03" db="EMBL/GenBank/DDBJ databases">
        <title>Genomic Encyclopedia of Archaeal and Bacterial Type Strains, Phase II (KMG-II): from individual species to whole genera.</title>
        <authorList>
            <person name="Goeker M."/>
        </authorList>
    </citation>
    <scope>NUCLEOTIDE SEQUENCE [LARGE SCALE GENOMIC DNA]</scope>
    <source>
        <strain evidence="3 4">DSM 45312</strain>
    </source>
</reference>
<evidence type="ECO:0000313" key="4">
    <source>
        <dbReference type="Proteomes" id="UP000240542"/>
    </source>
</evidence>
<dbReference type="Pfam" id="PF13424">
    <property type="entry name" value="TPR_12"/>
    <property type="match status" value="1"/>
</dbReference>